<dbReference type="EMBL" id="FNCW01000003">
    <property type="protein sequence ID" value="SDG55492.1"/>
    <property type="molecule type" value="Genomic_DNA"/>
</dbReference>
<gene>
    <name evidence="2" type="ORF">SAMN04488027_103118</name>
</gene>
<sequence length="175" mass="20731">MIKLKSKHILLRALTPEDLDFLELVENDEHLWYLSDTLQPFSRSVLKEYLDHSHRDIYEAKQMRLVVGLHNKQPIGFIDLYDFDPKHKRAGLGILILEDYQSKGYGTEALELMLDYAFDVLDLHQLYATIIEENTRSLKLFKSFGFEMIGLKKDWRYISGHFQGEYFLQKIKHVH</sequence>
<evidence type="ECO:0000313" key="2">
    <source>
        <dbReference type="EMBL" id="SDG55492.1"/>
    </source>
</evidence>
<dbReference type="CDD" id="cd04301">
    <property type="entry name" value="NAT_SF"/>
    <property type="match status" value="1"/>
</dbReference>
<dbReference type="OrthoDB" id="893030at2"/>
<dbReference type="STRING" id="470826.SAMN04488027_103118"/>
<keyword evidence="2" id="KW-0808">Transferase</keyword>
<protein>
    <submittedName>
        <fullName evidence="2">Diamine N-acetyltransferase</fullName>
    </submittedName>
</protein>
<dbReference type="AlphaFoldDB" id="A0A1G7V6Q7"/>
<organism evidence="2 3">
    <name type="scientific">Psychroflexus sediminis</name>
    <dbReference type="NCBI Taxonomy" id="470826"/>
    <lineage>
        <taxon>Bacteria</taxon>
        <taxon>Pseudomonadati</taxon>
        <taxon>Bacteroidota</taxon>
        <taxon>Flavobacteriia</taxon>
        <taxon>Flavobacteriales</taxon>
        <taxon>Flavobacteriaceae</taxon>
        <taxon>Psychroflexus</taxon>
    </lineage>
</organism>
<dbReference type="Pfam" id="PF13302">
    <property type="entry name" value="Acetyltransf_3"/>
    <property type="match status" value="1"/>
</dbReference>
<dbReference type="Gene3D" id="3.40.630.30">
    <property type="match status" value="1"/>
</dbReference>
<evidence type="ECO:0000259" key="1">
    <source>
        <dbReference type="PROSITE" id="PS51186"/>
    </source>
</evidence>
<feature type="domain" description="N-acetyltransferase" evidence="1">
    <location>
        <begin position="9"/>
        <end position="169"/>
    </location>
</feature>
<dbReference type="PANTHER" id="PTHR43415:SF3">
    <property type="entry name" value="GNAT-FAMILY ACETYLTRANSFERASE"/>
    <property type="match status" value="1"/>
</dbReference>
<evidence type="ECO:0000313" key="3">
    <source>
        <dbReference type="Proteomes" id="UP000199296"/>
    </source>
</evidence>
<proteinExistence type="predicted"/>
<accession>A0A1G7V6Q7</accession>
<dbReference type="InterPro" id="IPR000182">
    <property type="entry name" value="GNAT_dom"/>
</dbReference>
<dbReference type="GO" id="GO:0016747">
    <property type="term" value="F:acyltransferase activity, transferring groups other than amino-acyl groups"/>
    <property type="evidence" value="ECO:0007669"/>
    <property type="project" value="InterPro"/>
</dbReference>
<reference evidence="2 3" key="1">
    <citation type="submission" date="2016-10" db="EMBL/GenBank/DDBJ databases">
        <authorList>
            <person name="de Groot N.N."/>
        </authorList>
    </citation>
    <scope>NUCLEOTIDE SEQUENCE [LARGE SCALE GENOMIC DNA]</scope>
    <source>
        <strain evidence="2 3">DSM 19803</strain>
    </source>
</reference>
<keyword evidence="3" id="KW-1185">Reference proteome</keyword>
<dbReference type="PROSITE" id="PS51186">
    <property type="entry name" value="GNAT"/>
    <property type="match status" value="1"/>
</dbReference>
<dbReference type="RefSeq" id="WP_093365740.1">
    <property type="nucleotide sequence ID" value="NZ_FNCW01000003.1"/>
</dbReference>
<dbReference type="InterPro" id="IPR016181">
    <property type="entry name" value="Acyl_CoA_acyltransferase"/>
</dbReference>
<dbReference type="PANTHER" id="PTHR43415">
    <property type="entry name" value="SPERMIDINE N(1)-ACETYLTRANSFERASE"/>
    <property type="match status" value="1"/>
</dbReference>
<name>A0A1G7V6Q7_9FLAO</name>
<dbReference type="SUPFAM" id="SSF55729">
    <property type="entry name" value="Acyl-CoA N-acyltransferases (Nat)"/>
    <property type="match status" value="1"/>
</dbReference>
<dbReference type="Proteomes" id="UP000199296">
    <property type="component" value="Unassembled WGS sequence"/>
</dbReference>